<name>A0A1I0VIV7_SELRU</name>
<proteinExistence type="predicted"/>
<dbReference type="EMBL" id="FOJX01000001">
    <property type="protein sequence ID" value="SFA76429.1"/>
    <property type="molecule type" value="Genomic_DNA"/>
</dbReference>
<protein>
    <submittedName>
        <fullName evidence="1">Uncharacterized protein</fullName>
    </submittedName>
</protein>
<gene>
    <name evidence="1" type="ORF">SAMN05216587_101671</name>
</gene>
<evidence type="ECO:0000313" key="2">
    <source>
        <dbReference type="Proteomes" id="UP000183843"/>
    </source>
</evidence>
<reference evidence="1 2" key="1">
    <citation type="submission" date="2016-10" db="EMBL/GenBank/DDBJ databases">
        <authorList>
            <person name="de Groot N.N."/>
        </authorList>
    </citation>
    <scope>NUCLEOTIDE SEQUENCE [LARGE SCALE GENOMIC DNA]</scope>
    <source>
        <strain evidence="1 2">L14</strain>
    </source>
</reference>
<dbReference type="Proteomes" id="UP000183843">
    <property type="component" value="Unassembled WGS sequence"/>
</dbReference>
<organism evidence="1 2">
    <name type="scientific">Selenomonas ruminantium</name>
    <dbReference type="NCBI Taxonomy" id="971"/>
    <lineage>
        <taxon>Bacteria</taxon>
        <taxon>Bacillati</taxon>
        <taxon>Bacillota</taxon>
        <taxon>Negativicutes</taxon>
        <taxon>Selenomonadales</taxon>
        <taxon>Selenomonadaceae</taxon>
        <taxon>Selenomonas</taxon>
    </lineage>
</organism>
<dbReference type="RefSeq" id="WP_074812822.1">
    <property type="nucleotide sequence ID" value="NZ_FOJX01000001.1"/>
</dbReference>
<dbReference type="AlphaFoldDB" id="A0A1I0VIV7"/>
<evidence type="ECO:0000313" key="1">
    <source>
        <dbReference type="EMBL" id="SFA76429.1"/>
    </source>
</evidence>
<sequence>MVVELTDYERFEIEMQVAGKWCPCIGETIYIPYDDAIDVWAEEWDENITQQELARDGLIYPTANEALARARKDFEEALGHVG</sequence>
<accession>A0A1I0VIV7</accession>